<dbReference type="SMART" id="SM00869">
    <property type="entry name" value="Autotransporter"/>
    <property type="match status" value="1"/>
</dbReference>
<feature type="chain" id="PRO_5047387119" description="Autotransporter domain-containing protein" evidence="3">
    <location>
        <begin position="21"/>
        <end position="1489"/>
    </location>
</feature>
<feature type="domain" description="Autotransporter" evidence="4">
    <location>
        <begin position="1222"/>
        <end position="1489"/>
    </location>
</feature>
<keyword evidence="1" id="KW-0175">Coiled coil</keyword>
<dbReference type="Gene3D" id="2.40.128.130">
    <property type="entry name" value="Autotransporter beta-domain"/>
    <property type="match status" value="1"/>
</dbReference>
<accession>A0ABX3KWE2</accession>
<comment type="caution">
    <text evidence="5">The sequence shown here is derived from an EMBL/GenBank/DDBJ whole genome shotgun (WGS) entry which is preliminary data.</text>
</comment>
<feature type="signal peptide" evidence="3">
    <location>
        <begin position="1"/>
        <end position="20"/>
    </location>
</feature>
<dbReference type="SUPFAM" id="SSF103515">
    <property type="entry name" value="Autotransporter"/>
    <property type="match status" value="1"/>
</dbReference>
<gene>
    <name evidence="5" type="ORF">BKG89_08985</name>
</gene>
<proteinExistence type="predicted"/>
<dbReference type="RefSeq" id="WP_077464224.1">
    <property type="nucleotide sequence ID" value="NZ_MLAA01000039.1"/>
</dbReference>
<dbReference type="EMBL" id="MLAA01000039">
    <property type="protein sequence ID" value="OOF67694.1"/>
    <property type="molecule type" value="Genomic_DNA"/>
</dbReference>
<organism evidence="5 6">
    <name type="scientific">Rodentibacter caecimuris</name>
    <dbReference type="NCBI Taxonomy" id="1796644"/>
    <lineage>
        <taxon>Bacteria</taxon>
        <taxon>Pseudomonadati</taxon>
        <taxon>Pseudomonadota</taxon>
        <taxon>Gammaproteobacteria</taxon>
        <taxon>Pasteurellales</taxon>
        <taxon>Pasteurellaceae</taxon>
        <taxon>Rodentibacter</taxon>
    </lineage>
</organism>
<dbReference type="Pfam" id="PF03797">
    <property type="entry name" value="Autotransporter"/>
    <property type="match status" value="1"/>
</dbReference>
<name>A0ABX3KWE2_9PAST</name>
<sequence>MNNKFNLLLKSLKISTFATAITSVSVYAYEQGKGGIAVIGAEEKVEKIDTITASRVEERIQGKFNRSGNPVRVIWYGNPKDGDGRVAQIGAMNQGRIVGKVIAKGEKTTDSADRRGAISIDGVANGIDALGWSAPSNANDVVFALQTIENSGAISAEANLKGGEAETHGDIQSYGSGNGISVIGLADFGKHNIEVGSDGVVADGYSGATGVSRSSRVSRTTTTTQTRAANSVTPSSPALDKVDFEGKTVEVSLQKIQNSGQISAKIYAEGASATPHTADYKPQFYSVTGTSSGNGISASSYVNTIDKYTYSEGKNNFAKLGDIGNSGNLVGEAVLLGGKNTTHTRTASSNSGNGISAIAKTGRFAKNRTESAVGNIQNYGEIAGKLRQISGDNSYYQGIHLYSNADAHGSGNAVSVTSDASNAQTRYPISAKIGNINNFGRMSGEALVKAGNGVGEIMANALASGNGVSVFARGNSGEVATIGRVGNSGIISGRIEVQGGKSDSSQVNKRFIPEITLMNAVANKPSTPRLSADTCMWLPKNAPGCEPETNTSNSISVPATSDLVSTSIQSTTMVHSSGNGITAWTYNESGEYSPQRAQLSALSNAGTVSGYAKVWHGFSKDGYTRVDYRNAGAGIALNANSSANIKNAGIISGNHSALLVRGKVNRAYSSSNPTYETGFKGKVENYGILAGRLIVGGYELDNTANQYYRYFETLNANNVKNAGLYIILDKDENIEKVTVGTDTLNSFTYNGKSYQVENAPVNEKDSEKITVAAETLKNKIINGVGMANGALFAKHNTTLTDSIVNGYKTALKVAENSQVNLDGTILNTNGFKVNQLEKTLAILGDKGSNSVTLANQTIVNSDIDLKEGNDELTIADERVKFNGQSIDLGEGRDKLYLGKASEPGSQPINVDYAINNTEDIVVNQQTNLLANAKIRGTDSITLNSDLRYQVLEPEMHALFDENRNEKITLSGKGKFIVDTTKAASEYEIKFGGFQLEPTTVTFDTNNVLQSVVFKEGRLLIQPKVVISAEDIEKQTALQSQLATQLNEVEKQKAELEKLLQASTVQQNKTEENLDSETAKLNASEAKKVELEKALQEEISQRDKLKAEINTQAEQFEKQITELQQKIDQLNSLMAEQKQTENSFSTPFVEAYQSYLMGWKTSGVNPLQESALTTDKSVQAATQAINRYLEDTVEHNIYGAMAHQFAQIVRDERSALLLTSKRLNDQEWYVTSKGIYSTHNYRNTAKNATTNSALLSVHYGINDSLTTGVYLSTHKQNIKGGQSRLSGKGLTFGAYLSKHFDNLSLTSGITQGYTNLNGTRYISNGYNSHQFDATGKVKATDIYAQAKYAVRLNEHWQFVPRLDIAYTRLTQNAINENGLPGLSIDAYRTFRIESRIGQDMIADLPMASGKVSFKLSTDYTVVAGEKNLQGRFQNGSKFTIRAEPNRHIASIGGGIGYEWKNGFAIDSNARKTFSKSGNDTIAEVKLGYHF</sequence>
<protein>
    <recommendedName>
        <fullName evidence="4">Autotransporter domain-containing protein</fullName>
    </recommendedName>
</protein>
<evidence type="ECO:0000256" key="2">
    <source>
        <dbReference type="SAM" id="MobiDB-lite"/>
    </source>
</evidence>
<evidence type="ECO:0000313" key="6">
    <source>
        <dbReference type="Proteomes" id="UP000188820"/>
    </source>
</evidence>
<dbReference type="InterPro" id="IPR036709">
    <property type="entry name" value="Autotransporte_beta_dom_sf"/>
</dbReference>
<evidence type="ECO:0000256" key="3">
    <source>
        <dbReference type="SAM" id="SignalP"/>
    </source>
</evidence>
<keyword evidence="6" id="KW-1185">Reference proteome</keyword>
<feature type="region of interest" description="Disordered" evidence="2">
    <location>
        <begin position="210"/>
        <end position="237"/>
    </location>
</feature>
<keyword evidence="3" id="KW-0732">Signal</keyword>
<feature type="compositionally biased region" description="Low complexity" evidence="2">
    <location>
        <begin position="210"/>
        <end position="233"/>
    </location>
</feature>
<dbReference type="PROSITE" id="PS51208">
    <property type="entry name" value="AUTOTRANSPORTER"/>
    <property type="match status" value="1"/>
</dbReference>
<evidence type="ECO:0000259" key="4">
    <source>
        <dbReference type="PROSITE" id="PS51208"/>
    </source>
</evidence>
<evidence type="ECO:0000256" key="1">
    <source>
        <dbReference type="SAM" id="Coils"/>
    </source>
</evidence>
<feature type="coiled-coil region" evidence="1">
    <location>
        <begin position="1031"/>
        <end position="1142"/>
    </location>
</feature>
<reference evidence="5 6" key="1">
    <citation type="submission" date="2016-10" db="EMBL/GenBank/DDBJ databases">
        <title>Rodentibacter gen. nov. and new species.</title>
        <authorList>
            <person name="Christensen H."/>
        </authorList>
    </citation>
    <scope>NUCLEOTIDE SEQUENCE [LARGE SCALE GENOMIC DNA]</scope>
    <source>
        <strain evidence="5 6">1998236014</strain>
    </source>
</reference>
<dbReference type="InterPro" id="IPR005546">
    <property type="entry name" value="Autotransporte_beta"/>
</dbReference>
<evidence type="ECO:0000313" key="5">
    <source>
        <dbReference type="EMBL" id="OOF67694.1"/>
    </source>
</evidence>
<dbReference type="Proteomes" id="UP000188820">
    <property type="component" value="Unassembled WGS sequence"/>
</dbReference>